<evidence type="ECO:0000256" key="3">
    <source>
        <dbReference type="ARBA" id="ARBA00010199"/>
    </source>
</evidence>
<feature type="transmembrane region" description="Helical" evidence="13">
    <location>
        <begin position="319"/>
        <end position="337"/>
    </location>
</feature>
<dbReference type="InterPro" id="IPR048279">
    <property type="entry name" value="MdtK-like"/>
</dbReference>
<dbReference type="AlphaFoldDB" id="A0A7X6MZV3"/>
<feature type="transmembrane region" description="Helical" evidence="13">
    <location>
        <begin position="236"/>
        <end position="265"/>
    </location>
</feature>
<keyword evidence="9 13" id="KW-1133">Transmembrane helix</keyword>
<evidence type="ECO:0000256" key="13">
    <source>
        <dbReference type="SAM" id="Phobius"/>
    </source>
</evidence>
<keyword evidence="10" id="KW-0406">Ion transport</keyword>
<feature type="transmembrane region" description="Helical" evidence="13">
    <location>
        <begin position="54"/>
        <end position="74"/>
    </location>
</feature>
<feature type="transmembrane region" description="Helical" evidence="13">
    <location>
        <begin position="352"/>
        <end position="369"/>
    </location>
</feature>
<feature type="transmembrane region" description="Helical" evidence="13">
    <location>
        <begin position="285"/>
        <end position="307"/>
    </location>
</feature>
<evidence type="ECO:0000256" key="7">
    <source>
        <dbReference type="ARBA" id="ARBA00022475"/>
    </source>
</evidence>
<dbReference type="CDD" id="cd13131">
    <property type="entry name" value="MATE_NorM_like"/>
    <property type="match status" value="1"/>
</dbReference>
<dbReference type="GO" id="GO:0005886">
    <property type="term" value="C:plasma membrane"/>
    <property type="evidence" value="ECO:0007669"/>
    <property type="project" value="UniProtKB-SubCell"/>
</dbReference>
<evidence type="ECO:0000256" key="2">
    <source>
        <dbReference type="ARBA" id="ARBA00004651"/>
    </source>
</evidence>
<evidence type="ECO:0000256" key="8">
    <source>
        <dbReference type="ARBA" id="ARBA00022692"/>
    </source>
</evidence>
<feature type="transmembrane region" description="Helical" evidence="13">
    <location>
        <begin position="390"/>
        <end position="411"/>
    </location>
</feature>
<evidence type="ECO:0000256" key="12">
    <source>
        <dbReference type="ARBA" id="ARBA00031636"/>
    </source>
</evidence>
<reference evidence="14 15" key="1">
    <citation type="submission" date="2020-04" db="EMBL/GenBank/DDBJ databases">
        <title>MicrobeNet Type strains.</title>
        <authorList>
            <person name="Nicholson A.C."/>
        </authorList>
    </citation>
    <scope>NUCLEOTIDE SEQUENCE [LARGE SCALE GENOMIC DNA]</scope>
    <source>
        <strain evidence="14 15">CCUG 69612</strain>
    </source>
</reference>
<proteinExistence type="inferred from homology"/>
<feature type="transmembrane region" description="Helical" evidence="13">
    <location>
        <begin position="417"/>
        <end position="436"/>
    </location>
</feature>
<dbReference type="Pfam" id="PF01554">
    <property type="entry name" value="MatE"/>
    <property type="match status" value="2"/>
</dbReference>
<evidence type="ECO:0000313" key="14">
    <source>
        <dbReference type="EMBL" id="NKZ20744.1"/>
    </source>
</evidence>
<comment type="subcellular location">
    <subcellularLocation>
        <location evidence="2">Cell membrane</location>
        <topology evidence="2">Multi-pass membrane protein</topology>
    </subcellularLocation>
</comment>
<dbReference type="NCBIfam" id="TIGR00797">
    <property type="entry name" value="matE"/>
    <property type="match status" value="1"/>
</dbReference>
<feature type="transmembrane region" description="Helical" evidence="13">
    <location>
        <begin position="194"/>
        <end position="216"/>
    </location>
</feature>
<dbReference type="PANTHER" id="PTHR43298">
    <property type="entry name" value="MULTIDRUG RESISTANCE PROTEIN NORM-RELATED"/>
    <property type="match status" value="1"/>
</dbReference>
<keyword evidence="6" id="KW-0050">Antiport</keyword>
<evidence type="ECO:0000256" key="9">
    <source>
        <dbReference type="ARBA" id="ARBA00022989"/>
    </source>
</evidence>
<evidence type="ECO:0000256" key="11">
    <source>
        <dbReference type="ARBA" id="ARBA00023136"/>
    </source>
</evidence>
<keyword evidence="8 13" id="KW-0812">Transmembrane</keyword>
<evidence type="ECO:0000256" key="10">
    <source>
        <dbReference type="ARBA" id="ARBA00023065"/>
    </source>
</evidence>
<dbReference type="PIRSF" id="PIRSF006603">
    <property type="entry name" value="DinF"/>
    <property type="match status" value="1"/>
</dbReference>
<organism evidence="14 15">
    <name type="scientific">Streptococcus ovuberis</name>
    <dbReference type="NCBI Taxonomy" id="1936207"/>
    <lineage>
        <taxon>Bacteria</taxon>
        <taxon>Bacillati</taxon>
        <taxon>Bacillota</taxon>
        <taxon>Bacilli</taxon>
        <taxon>Lactobacillales</taxon>
        <taxon>Streptococcaceae</taxon>
        <taxon>Streptococcus</taxon>
    </lineage>
</organism>
<name>A0A7X6MZV3_9STRE</name>
<comment type="caution">
    <text evidence="14">The sequence shown here is derived from an EMBL/GenBank/DDBJ whole genome shotgun (WGS) entry which is preliminary data.</text>
</comment>
<gene>
    <name evidence="14" type="ORF">HF992_07860</name>
</gene>
<keyword evidence="7" id="KW-1003">Cell membrane</keyword>
<accession>A0A7X6MZV3</accession>
<keyword evidence="15" id="KW-1185">Reference proteome</keyword>
<evidence type="ECO:0000256" key="4">
    <source>
        <dbReference type="ARBA" id="ARBA00020268"/>
    </source>
</evidence>
<feature type="transmembrane region" description="Helical" evidence="13">
    <location>
        <begin position="94"/>
        <end position="113"/>
    </location>
</feature>
<keyword evidence="5" id="KW-0813">Transport</keyword>
<evidence type="ECO:0000256" key="5">
    <source>
        <dbReference type="ARBA" id="ARBA00022448"/>
    </source>
</evidence>
<dbReference type="GO" id="GO:0015297">
    <property type="term" value="F:antiporter activity"/>
    <property type="evidence" value="ECO:0007669"/>
    <property type="project" value="UniProtKB-KW"/>
</dbReference>
<evidence type="ECO:0000313" key="15">
    <source>
        <dbReference type="Proteomes" id="UP000522720"/>
    </source>
</evidence>
<dbReference type="GO" id="GO:0006811">
    <property type="term" value="P:monoatomic ion transport"/>
    <property type="evidence" value="ECO:0007669"/>
    <property type="project" value="UniProtKB-KW"/>
</dbReference>
<feature type="transmembrane region" description="Helical" evidence="13">
    <location>
        <begin position="133"/>
        <end position="150"/>
    </location>
</feature>
<sequence length="458" mass="50395">MYSTTSIKQKVFLFVTIFLPILIYQLANYSASFIDTMMTGQYSTVDLAGVSMATSFWNPLFSFLTGIVSALVPIIGQHLGKGDRSKIRQEFHQFVYMSLLLSLLLLVLVLLFARPVLATLDLEPAVFKVSRAYLAYLSLGIFPLFLFSVCRGFFDALGLTKLSMYLMLLLVPFNTGLNYLLIYGKFGLPEMGGAGAGLGTALAYWLLMIVVGGVMITHPRIRPYRLGQLSAFDGQLLWSGFLLGLPIGGSIFAEVAIFAVVGLLMANYSTQMIAAHQSAMNFATLMYAFPMSIATALPITVSYEIGAGRLEGARHYARIGRLLALAFAGFTLTFLYLFRQWIASLYGTDTDFIQLTGVFLTYSLCFQLADAYTAPIQGILRGYKDTRLPFILGVTAYWGVSLPVALILEHWTSLGPYSYWIGLILGIVASGALLALRLKKVQANLEVIKVEQVPDAFI</sequence>
<dbReference type="Proteomes" id="UP000522720">
    <property type="component" value="Unassembled WGS sequence"/>
</dbReference>
<feature type="transmembrane region" description="Helical" evidence="13">
    <location>
        <begin position="12"/>
        <end position="34"/>
    </location>
</feature>
<dbReference type="RefSeq" id="WP_168549491.1">
    <property type="nucleotide sequence ID" value="NZ_JAAXPR010000014.1"/>
</dbReference>
<dbReference type="InterPro" id="IPR002528">
    <property type="entry name" value="MATE_fam"/>
</dbReference>
<dbReference type="EMBL" id="JAAXPR010000014">
    <property type="protein sequence ID" value="NKZ20744.1"/>
    <property type="molecule type" value="Genomic_DNA"/>
</dbReference>
<comment type="function">
    <text evidence="1">Multidrug efflux pump.</text>
</comment>
<dbReference type="GO" id="GO:0042910">
    <property type="term" value="F:xenobiotic transmembrane transporter activity"/>
    <property type="evidence" value="ECO:0007669"/>
    <property type="project" value="InterPro"/>
</dbReference>
<comment type="similarity">
    <text evidence="3">Belongs to the multi antimicrobial extrusion (MATE) (TC 2.A.66.1) family.</text>
</comment>
<evidence type="ECO:0000256" key="6">
    <source>
        <dbReference type="ARBA" id="ARBA00022449"/>
    </source>
</evidence>
<protein>
    <recommendedName>
        <fullName evidence="4">Probable multidrug resistance protein NorM</fullName>
    </recommendedName>
    <alternativeName>
        <fullName evidence="12">Multidrug-efflux transporter</fullName>
    </alternativeName>
</protein>
<feature type="transmembrane region" description="Helical" evidence="13">
    <location>
        <begin position="162"/>
        <end position="182"/>
    </location>
</feature>
<dbReference type="PANTHER" id="PTHR43298:SF2">
    <property type="entry name" value="FMN_FAD EXPORTER YEEO-RELATED"/>
    <property type="match status" value="1"/>
</dbReference>
<dbReference type="InterPro" id="IPR050222">
    <property type="entry name" value="MATE_MdtK"/>
</dbReference>
<evidence type="ECO:0000256" key="1">
    <source>
        <dbReference type="ARBA" id="ARBA00003408"/>
    </source>
</evidence>
<keyword evidence="11 13" id="KW-0472">Membrane</keyword>